<evidence type="ECO:0000259" key="11">
    <source>
        <dbReference type="Pfam" id="PF05193"/>
    </source>
</evidence>
<evidence type="ECO:0000256" key="9">
    <source>
        <dbReference type="SAM" id="SignalP"/>
    </source>
</evidence>
<proteinExistence type="inferred from homology"/>
<organism evidence="12 13">
    <name type="scientific">Nannocystis exedens</name>
    <dbReference type="NCBI Taxonomy" id="54"/>
    <lineage>
        <taxon>Bacteria</taxon>
        <taxon>Pseudomonadati</taxon>
        <taxon>Myxococcota</taxon>
        <taxon>Polyangia</taxon>
        <taxon>Nannocystales</taxon>
        <taxon>Nannocystaceae</taxon>
        <taxon>Nannocystis</taxon>
    </lineage>
</organism>
<dbReference type="GO" id="GO:0004222">
    <property type="term" value="F:metalloendopeptidase activity"/>
    <property type="evidence" value="ECO:0007669"/>
    <property type="project" value="InterPro"/>
</dbReference>
<dbReference type="InterPro" id="IPR007863">
    <property type="entry name" value="Peptidase_M16_C"/>
</dbReference>
<dbReference type="AlphaFoldDB" id="A0A1I1ZKV7"/>
<dbReference type="Pfam" id="PF05193">
    <property type="entry name" value="Peptidase_M16_C"/>
    <property type="match status" value="2"/>
</dbReference>
<evidence type="ECO:0000256" key="8">
    <source>
        <dbReference type="RuleBase" id="RU004447"/>
    </source>
</evidence>
<keyword evidence="4" id="KW-0479">Metal-binding</keyword>
<comment type="similarity">
    <text evidence="2 8">Belongs to the peptidase M16 family.</text>
</comment>
<dbReference type="OrthoDB" id="9811314at2"/>
<dbReference type="InterPro" id="IPR011765">
    <property type="entry name" value="Pept_M16_N"/>
</dbReference>
<evidence type="ECO:0000256" key="2">
    <source>
        <dbReference type="ARBA" id="ARBA00007261"/>
    </source>
</evidence>
<dbReference type="PROSITE" id="PS51257">
    <property type="entry name" value="PROKAR_LIPOPROTEIN"/>
    <property type="match status" value="1"/>
</dbReference>
<dbReference type="SUPFAM" id="SSF63411">
    <property type="entry name" value="LuxS/MPP-like metallohydrolase"/>
    <property type="match status" value="4"/>
</dbReference>
<dbReference type="GO" id="GO:0006508">
    <property type="term" value="P:proteolysis"/>
    <property type="evidence" value="ECO:0007669"/>
    <property type="project" value="UniProtKB-KW"/>
</dbReference>
<keyword evidence="3" id="KW-0645">Protease</keyword>
<feature type="domain" description="Peptidase M16 C-terminal" evidence="11">
    <location>
        <begin position="281"/>
        <end position="450"/>
    </location>
</feature>
<evidence type="ECO:0000313" key="13">
    <source>
        <dbReference type="Proteomes" id="UP000199400"/>
    </source>
</evidence>
<dbReference type="InterPro" id="IPR011249">
    <property type="entry name" value="Metalloenz_LuxS/M16"/>
</dbReference>
<evidence type="ECO:0000256" key="4">
    <source>
        <dbReference type="ARBA" id="ARBA00022723"/>
    </source>
</evidence>
<sequence>MSTIASRLFGAFVLSAVACKTASTATTTTPPAEVTKASPEAVREVILAASDLPPTHDALPDDPLAVSVHRLANGLTVYISTDRQKPRFDAWIAVRAGSRSDPANSTGLAHYLEHMLFKGTDELGTLDHAAEAPHLARIEQLYRDLRATTDPAERKQIFAELDAENQKVAATAIPNEFDRVYAELGIADVNAFTSFDQTVYIADVPSNRFDVWADVEAERFSDPVFRLFFTEMEAVYEEKNLSLDNPWVRTYYATTRNLFPRHPYGTQTTIGEIEHLKVPAYQDMVDYFDRWYVPNNMAVVLAGDIDAATALPKLEQTLGKLETKVLEPLDPGSLKPIEARVQTDVVAEGEQEVVLAWQTTAADHADEPALTVMDWLMDNSTSGLLNVELELSQKVPSASAGGTFLQAAGWFTVRAQLRDGQTHEEVEALLLGVVEKLKRGEFTAEDVAAIVLNQDISDKRARESNDFRARKMTEAFIQRRSWKHMVARDRKIRAVTRDDVVRVANQYLGKNYSAVHRRAGKPEVAKIDKPTLTPVELHPERHSKFAEAALKRPAKQLEPEWLVEGTHYARAALPGGPLVAVKNDRNDLFSLTYRFERGHKRERMLCHALDVVEQSGAGELSAEALKKKLFALGTSVHFSCEAHASAITIEGVDANMEQSLALVDRWLREVKIDPVVLRGIADNVISTRRDAMEDPDELAGALADYAIHGKDSDYLQAPTNAQILAAKPEALAKLARDFLDHQHKTLYFGPRAAPEAAQAVALGKNHRKLPLRPPVTYRKVPKPTLYFTHRDVAKSTIAVALPSRALAREQRPAARMLSEYLGGGMNTLLFQEMREARGLVYYAWGVLFAGSRPTDAWALRGGLGTQSDKTSEALKVFFELLGRPLDGVRLGSTRAAIEQEYRSSRVDPRASAWMVHAWDELGEKSDPRPWVWQTIAAMTQEQLQGFAASFSAVPPIVGLVGNRERVDLEGLKKFADVIEVAPAALFSYGSFPQGQSGAAAAR</sequence>
<evidence type="ECO:0000256" key="7">
    <source>
        <dbReference type="ARBA" id="ARBA00023049"/>
    </source>
</evidence>
<evidence type="ECO:0000256" key="6">
    <source>
        <dbReference type="ARBA" id="ARBA00022833"/>
    </source>
</evidence>
<name>A0A1I1ZKV7_9BACT</name>
<evidence type="ECO:0000259" key="10">
    <source>
        <dbReference type="Pfam" id="PF00675"/>
    </source>
</evidence>
<evidence type="ECO:0000256" key="1">
    <source>
        <dbReference type="ARBA" id="ARBA00001947"/>
    </source>
</evidence>
<dbReference type="EMBL" id="FOMX01000012">
    <property type="protein sequence ID" value="SFE31998.1"/>
    <property type="molecule type" value="Genomic_DNA"/>
</dbReference>
<gene>
    <name evidence="12" type="ORF">SAMN02745121_03815</name>
</gene>
<dbReference type="PANTHER" id="PTHR43690:SF17">
    <property type="entry name" value="PROTEIN YHJJ"/>
    <property type="match status" value="1"/>
</dbReference>
<feature type="domain" description="Peptidase M16 N-terminal" evidence="10">
    <location>
        <begin position="79"/>
        <end position="122"/>
    </location>
</feature>
<dbReference type="GO" id="GO:0046872">
    <property type="term" value="F:metal ion binding"/>
    <property type="evidence" value="ECO:0007669"/>
    <property type="project" value="UniProtKB-KW"/>
</dbReference>
<evidence type="ECO:0000313" key="12">
    <source>
        <dbReference type="EMBL" id="SFE31998.1"/>
    </source>
</evidence>
<dbReference type="Gene3D" id="3.30.830.10">
    <property type="entry name" value="Metalloenzyme, LuxS/M16 peptidase-like"/>
    <property type="match status" value="4"/>
</dbReference>
<feature type="signal peptide" evidence="9">
    <location>
        <begin position="1"/>
        <end position="18"/>
    </location>
</feature>
<dbReference type="PANTHER" id="PTHR43690">
    <property type="entry name" value="NARDILYSIN"/>
    <property type="match status" value="1"/>
</dbReference>
<dbReference type="PROSITE" id="PS00143">
    <property type="entry name" value="INSULINASE"/>
    <property type="match status" value="1"/>
</dbReference>
<keyword evidence="13" id="KW-1185">Reference proteome</keyword>
<feature type="domain" description="Peptidase M16 C-terminal" evidence="11">
    <location>
        <begin position="767"/>
        <end position="882"/>
    </location>
</feature>
<dbReference type="InterPro" id="IPR050626">
    <property type="entry name" value="Peptidase_M16"/>
</dbReference>
<dbReference type="InterPro" id="IPR001431">
    <property type="entry name" value="Pept_M16_Zn_BS"/>
</dbReference>
<dbReference type="Proteomes" id="UP000199400">
    <property type="component" value="Unassembled WGS sequence"/>
</dbReference>
<dbReference type="Pfam" id="PF00675">
    <property type="entry name" value="Peptidase_M16"/>
    <property type="match status" value="1"/>
</dbReference>
<keyword evidence="6" id="KW-0862">Zinc</keyword>
<reference evidence="13" key="1">
    <citation type="submission" date="2016-10" db="EMBL/GenBank/DDBJ databases">
        <authorList>
            <person name="Varghese N."/>
            <person name="Submissions S."/>
        </authorList>
    </citation>
    <scope>NUCLEOTIDE SEQUENCE [LARGE SCALE GENOMIC DNA]</scope>
    <source>
        <strain evidence="13">ATCC 25963</strain>
    </source>
</reference>
<protein>
    <submittedName>
        <fullName evidence="12">Predicted Zn-dependent peptidase</fullName>
    </submittedName>
</protein>
<dbReference type="RefSeq" id="WP_096333103.1">
    <property type="nucleotide sequence ID" value="NZ_FOMX01000012.1"/>
</dbReference>
<keyword evidence="7" id="KW-0482">Metalloprotease</keyword>
<dbReference type="STRING" id="54.SAMN02745121_03815"/>
<evidence type="ECO:0000256" key="3">
    <source>
        <dbReference type="ARBA" id="ARBA00022670"/>
    </source>
</evidence>
<evidence type="ECO:0000256" key="5">
    <source>
        <dbReference type="ARBA" id="ARBA00022801"/>
    </source>
</evidence>
<keyword evidence="9" id="KW-0732">Signal</keyword>
<feature type="chain" id="PRO_5011767262" evidence="9">
    <location>
        <begin position="19"/>
        <end position="1002"/>
    </location>
</feature>
<accession>A0A1I1ZKV7</accession>
<comment type="cofactor">
    <cofactor evidence="1">
        <name>Zn(2+)</name>
        <dbReference type="ChEBI" id="CHEBI:29105"/>
    </cofactor>
</comment>
<keyword evidence="5" id="KW-0378">Hydrolase</keyword>